<dbReference type="EMBL" id="PRDL01000001">
    <property type="protein sequence ID" value="MBE8718389.1"/>
    <property type="molecule type" value="Genomic_DNA"/>
</dbReference>
<dbReference type="CDD" id="cd16015">
    <property type="entry name" value="LTA_synthase"/>
    <property type="match status" value="1"/>
</dbReference>
<dbReference type="RefSeq" id="WP_193910921.1">
    <property type="nucleotide sequence ID" value="NZ_PRDL01000001.1"/>
</dbReference>
<keyword evidence="2" id="KW-1003">Cell membrane</keyword>
<feature type="domain" description="Sulfatase N-terminal" evidence="7">
    <location>
        <begin position="174"/>
        <end position="455"/>
    </location>
</feature>
<evidence type="ECO:0000256" key="5">
    <source>
        <dbReference type="ARBA" id="ARBA00023136"/>
    </source>
</evidence>
<dbReference type="PANTHER" id="PTHR47371:SF3">
    <property type="entry name" value="PHOSPHOGLYCEROL TRANSFERASE I"/>
    <property type="match status" value="1"/>
</dbReference>
<evidence type="ECO:0000256" key="1">
    <source>
        <dbReference type="ARBA" id="ARBA00004651"/>
    </source>
</evidence>
<dbReference type="AlphaFoldDB" id="A0A928V8E1"/>
<evidence type="ECO:0000259" key="7">
    <source>
        <dbReference type="Pfam" id="PF00884"/>
    </source>
</evidence>
<reference evidence="8" key="1">
    <citation type="submission" date="2018-07" db="EMBL/GenBank/DDBJ databases">
        <title>Genome assembly of strain Ka43.</title>
        <authorList>
            <person name="Kukolya J."/>
            <person name="Nagy I."/>
            <person name="Horvath B."/>
            <person name="Toth A."/>
        </authorList>
    </citation>
    <scope>NUCLEOTIDE SEQUENCE</scope>
    <source>
        <strain evidence="8">KB43</strain>
    </source>
</reference>
<dbReference type="GO" id="GO:0005886">
    <property type="term" value="C:plasma membrane"/>
    <property type="evidence" value="ECO:0007669"/>
    <property type="project" value="UniProtKB-SubCell"/>
</dbReference>
<dbReference type="Proteomes" id="UP000652567">
    <property type="component" value="Unassembled WGS sequence"/>
</dbReference>
<proteinExistence type="predicted"/>
<evidence type="ECO:0000256" key="4">
    <source>
        <dbReference type="ARBA" id="ARBA00022989"/>
    </source>
</evidence>
<keyword evidence="9" id="KW-1185">Reference proteome</keyword>
<accession>A0A928V8E1</accession>
<feature type="transmembrane region" description="Helical" evidence="6">
    <location>
        <begin position="6"/>
        <end position="22"/>
    </location>
</feature>
<feature type="transmembrane region" description="Helical" evidence="6">
    <location>
        <begin position="29"/>
        <end position="49"/>
    </location>
</feature>
<dbReference type="InterPro" id="IPR000917">
    <property type="entry name" value="Sulfatase_N"/>
</dbReference>
<dbReference type="InterPro" id="IPR017850">
    <property type="entry name" value="Alkaline_phosphatase_core_sf"/>
</dbReference>
<evidence type="ECO:0000256" key="6">
    <source>
        <dbReference type="SAM" id="Phobius"/>
    </source>
</evidence>
<keyword evidence="3 6" id="KW-0812">Transmembrane</keyword>
<comment type="subcellular location">
    <subcellularLocation>
        <location evidence="1">Cell membrane</location>
        <topology evidence="1">Multi-pass membrane protein</topology>
    </subcellularLocation>
</comment>
<dbReference type="Gene3D" id="3.40.720.10">
    <property type="entry name" value="Alkaline Phosphatase, subunit A"/>
    <property type="match status" value="1"/>
</dbReference>
<keyword evidence="4 6" id="KW-1133">Transmembrane helix</keyword>
<dbReference type="Pfam" id="PF00884">
    <property type="entry name" value="Sulfatase"/>
    <property type="match status" value="1"/>
</dbReference>
<gene>
    <name evidence="8" type="ORF">C4F51_14430</name>
</gene>
<feature type="transmembrane region" description="Helical" evidence="6">
    <location>
        <begin position="75"/>
        <end position="96"/>
    </location>
</feature>
<dbReference type="InterPro" id="IPR050448">
    <property type="entry name" value="OpgB/LTA_synthase_biosynth"/>
</dbReference>
<dbReference type="PANTHER" id="PTHR47371">
    <property type="entry name" value="LIPOTEICHOIC ACID SYNTHASE"/>
    <property type="match status" value="1"/>
</dbReference>
<evidence type="ECO:0000256" key="2">
    <source>
        <dbReference type="ARBA" id="ARBA00022475"/>
    </source>
</evidence>
<evidence type="ECO:0000313" key="8">
    <source>
        <dbReference type="EMBL" id="MBE8718389.1"/>
    </source>
</evidence>
<protein>
    <recommendedName>
        <fullName evidence="7">Sulfatase N-terminal domain-containing protein</fullName>
    </recommendedName>
</protein>
<organism evidence="8 9">
    <name type="scientific">Cellvibrio polysaccharolyticus</name>
    <dbReference type="NCBI Taxonomy" id="2082724"/>
    <lineage>
        <taxon>Bacteria</taxon>
        <taxon>Pseudomonadati</taxon>
        <taxon>Pseudomonadota</taxon>
        <taxon>Gammaproteobacteria</taxon>
        <taxon>Cellvibrionales</taxon>
        <taxon>Cellvibrionaceae</taxon>
        <taxon>Cellvibrio</taxon>
    </lineage>
</organism>
<keyword evidence="5 6" id="KW-0472">Membrane</keyword>
<evidence type="ECO:0000313" key="9">
    <source>
        <dbReference type="Proteomes" id="UP000652567"/>
    </source>
</evidence>
<comment type="caution">
    <text evidence="8">The sequence shown here is derived from an EMBL/GenBank/DDBJ whole genome shotgun (WGS) entry which is preliminary data.</text>
</comment>
<evidence type="ECO:0000256" key="3">
    <source>
        <dbReference type="ARBA" id="ARBA00022692"/>
    </source>
</evidence>
<name>A0A928V8E1_9GAMM</name>
<dbReference type="SUPFAM" id="SSF53649">
    <property type="entry name" value="Alkaline phosphatase-like"/>
    <property type="match status" value="1"/>
</dbReference>
<feature type="transmembrane region" description="Helical" evidence="6">
    <location>
        <begin position="108"/>
        <end position="132"/>
    </location>
</feature>
<sequence length="498" mass="55844">MLIPSVAGLVVVFVALLFWRGSRVVGLAVCCLVFLGLYLSGFYLIAHYYTGNGINDSVVFHILYAIDIRTISQHWIVFLACIVFLTFSICLFHYLASVHIPSASKKRVALFSSGFLCFYNAVVFLVAGFVLISHPAIQETYHVVVTEYKVSQSRKLEDEVVFVSGLVTDKPRSFIYLYAESLEESFFDDDAYPELLPELNQLRRDALVIKGIGQAPMTEWTIAGMTASQCGIPLATFSKGRNEMGKMAHFLPEANCVGDVLSRNGYFLSYVGGADISFAGKNNFYSAHGFSDVKGYQELELLYSKIFPKSKWGIYDDDLLSLLWNEFEVLADLDRPFGLVGLTLDTHSPYGHETPACRNKMYQNGGSKMLNSVHCADHLISEFIKKFLSSPLSKDVILIVGSDHLMMRSDSGLLAGDRRRTNSFMVFNTLYSGQIMTRDATMLDVAPSLLALIGYDVKGFSLGRNLLLEDPTLTELYGKESFYEHLVAWRSSLWEYWD</sequence>